<feature type="compositionally biased region" description="Low complexity" evidence="7">
    <location>
        <begin position="1528"/>
        <end position="1543"/>
    </location>
</feature>
<name>A0A9Y4N4X2_9TELE</name>
<feature type="region of interest" description="Disordered" evidence="7">
    <location>
        <begin position="809"/>
        <end position="1119"/>
    </location>
</feature>
<dbReference type="GeneID" id="103362400"/>
<dbReference type="GO" id="GO:0061630">
    <property type="term" value="F:ubiquitin protein ligase activity"/>
    <property type="evidence" value="ECO:0007669"/>
    <property type="project" value="InterPro"/>
</dbReference>
<feature type="domain" description="CCHC-type" evidence="9">
    <location>
        <begin position="187"/>
        <end position="201"/>
    </location>
</feature>
<dbReference type="PROSITE" id="PS51282">
    <property type="entry name" value="DWNN"/>
    <property type="match status" value="1"/>
</dbReference>
<feature type="compositionally biased region" description="Low complexity" evidence="7">
    <location>
        <begin position="694"/>
        <end position="704"/>
    </location>
</feature>
<sequence>MPHIHYKFSSKLSYDTVVFDGPHITLDELKRRIMGREKLRAADCDLQITNAQNKEEFTEDSGLIPKGSSVIVRRIPISRVKPNSSSKTHNIEQSDVHLHHAFGASRAVRSQPKPHSAPPTAPHNIFKMDDQSSTGALSFFSKMQMANLVDADVSEEEKIKFMMYQSAHDSLSLNKKLGTALPVNYTCYRCGNTGHHIRNCPTSGQDKNFEAPLKIKKSTGIPRSFMVEVDDPTMKGAMLTNTGRLAIPAIDAEAYANGKKEKPPFIQQEQPKIEEEADPIPEELLCLICHDLLSDAVVIPCCGNSYCDDCIRTTLLDSDDHDCPTCGQSDVSPDTLIANKFLRQTVNNFKREQNNTKTLRRKSDSSQSQNSTPTPNPVPTPPPVTTQSQPQKPPPLPDSQRDSLLDQPTTANSPPLSQVSGLPSAATSPASAHSTPSSFLQPVQSHLEISDKEAEGNTQDDSAALVSSVLVSNKDPAEAPSEPTPPVNHTAVAEPPQTVNQQPSSADGAVRQSGLANSWDSSSSSSGYPPSLSSSSSSYPATPPPLFPSPLFHTFLLAHQSHGGYPPGYPPTTPVWTLPTPQGAPIPPLCSSTSASSIPALIPKEWYRYQRKEKERSPHRESSYRRPSSHSNSKSSKSKSSRSYSRSSSRSGSRSRSRSQSKSRPRSPYSRHRDHRTRSSPSGSYSFGYKRSRSPTPSSSSSPRVGYHSRSKSPADHWKNRHHGRKSASSSCSSRRRGERSGREAGGLGESSTRNLYGEHTKQTSSSQDLDRESYMQWKYKEWYEKYFSSYVGQFPQMPLPFVNLLPPPQLEDREGRRNHSHANLDSRYRPQGRQTAGTDDRSPSSESSSDSRSPPSQSSSDSLSTPSQSSSASRSSLSCKTNDSRSPPSRSSSDGRSTPRQYPEICSEKHNRSTVTHARNSEGVNPREHEHKRMKKVEEGRGEDSSSLDAADSTHDSRKGKSCGPNSCKDGTPVKNKATARDALESPPLKLDKPLDKDYERKAKEERNSERETGSRRGKESNSRQKEGRQHRVKPSKDPDRKETSRGSTAPDSRSENSRKRKVENLERNEVDSSISVKSESSKCLKTETVEDPETCKSESPQALDREKQKMEKKKEKKTWPLTETDIWEGGMEVKPQKKISININLSRKRTEEKTDQQDLSYLENITGKLQEKIEHTAIREEEKLNEGKIEMDENKKKENTKDQEMLFDVKPEEGDRRNMWDKADFRDDKGGVWETIAGKKGEKKDQGEEEDFDLWHCALRGVEESIVGKEEEAERARNDSKEEEMAVTSQTEKTESTCNENRGEEDDSARSNSQKSKNKSRHDGFHSTLANGSSTSVVASCGGEETQQRWAGMTIVDEYTEDRAADVIIQVPRSTWENEGKREQHDGEVRVHAVSPVALSQPSVTNKETGGDEQQRKRSMERGRDGEMVRRRDREKEESSSLSWSGRGVAPSSGKTRTDSASVSERERGRQKQSKSERSKEQTGVEDRRRDRERDRECSTSASMQSRNLPSSSTSQNAVRKDSRRGCSQSSSSSGKFSRNSATSRAAELPDQHAQKSHRDVQLELKCKDQFDYYGNYQEPLENYRHQDKPAGTHPSPPSSSARKERDLLPFESSAGPQRRSPDWGVMQNKSRNDSEVKGGEWKPNKVDKLVRQAKGERENQEMVAHGGRWEDEADELEGEGRPSSRSSSSSSSSSSSASQNSNEGKRNERTRTERKHEKERRQEKEEVLLQEKQRGNVEAEWRRGGRRH</sequence>
<feature type="compositionally biased region" description="Basic and acidic residues" evidence="7">
    <location>
        <begin position="811"/>
        <end position="829"/>
    </location>
</feature>
<feature type="compositionally biased region" description="Basic and acidic residues" evidence="7">
    <location>
        <begin position="1706"/>
        <end position="1751"/>
    </location>
</feature>
<feature type="compositionally biased region" description="Low complexity" evidence="7">
    <location>
        <begin position="1686"/>
        <end position="1701"/>
    </location>
</feature>
<keyword evidence="5" id="KW-0539">Nucleus</keyword>
<dbReference type="Pfam" id="PF08783">
    <property type="entry name" value="DWNN"/>
    <property type="match status" value="1"/>
</dbReference>
<dbReference type="InterPro" id="IPR033489">
    <property type="entry name" value="RBBP6"/>
</dbReference>
<evidence type="ECO:0000313" key="11">
    <source>
        <dbReference type="Proteomes" id="UP000694891"/>
    </source>
</evidence>
<feature type="compositionally biased region" description="Basic and acidic residues" evidence="7">
    <location>
        <begin position="1584"/>
        <end position="1593"/>
    </location>
</feature>
<feature type="compositionally biased region" description="Polar residues" evidence="7">
    <location>
        <begin position="1400"/>
        <end position="1410"/>
    </location>
</feature>
<feature type="compositionally biased region" description="Basic and acidic residues" evidence="7">
    <location>
        <begin position="611"/>
        <end position="624"/>
    </location>
</feature>
<evidence type="ECO:0000256" key="5">
    <source>
        <dbReference type="ARBA" id="ARBA00023242"/>
    </source>
</evidence>
<dbReference type="GO" id="GO:0006397">
    <property type="term" value="P:mRNA processing"/>
    <property type="evidence" value="ECO:0007669"/>
    <property type="project" value="InterPro"/>
</dbReference>
<keyword evidence="11" id="KW-1185">Reference proteome</keyword>
<dbReference type="RefSeq" id="XP_008286962.1">
    <property type="nucleotide sequence ID" value="XM_008288740.1"/>
</dbReference>
<evidence type="ECO:0000256" key="3">
    <source>
        <dbReference type="ARBA" id="ARBA00022771"/>
    </source>
</evidence>
<feature type="compositionally biased region" description="Low complexity" evidence="7">
    <location>
        <begin position="518"/>
        <end position="540"/>
    </location>
</feature>
<dbReference type="InterPro" id="IPR001878">
    <property type="entry name" value="Znf_CCHC"/>
</dbReference>
<dbReference type="GO" id="GO:0016567">
    <property type="term" value="P:protein ubiquitination"/>
    <property type="evidence" value="ECO:0007669"/>
    <property type="project" value="InterPro"/>
</dbReference>
<feature type="compositionally biased region" description="Basic and acidic residues" evidence="7">
    <location>
        <begin position="1466"/>
        <end position="1500"/>
    </location>
</feature>
<feature type="compositionally biased region" description="Basic and acidic residues" evidence="7">
    <location>
        <begin position="1550"/>
        <end position="1563"/>
    </location>
</feature>
<feature type="region of interest" description="Disordered" evidence="7">
    <location>
        <begin position="611"/>
        <end position="771"/>
    </location>
</feature>
<evidence type="ECO:0000256" key="2">
    <source>
        <dbReference type="ARBA" id="ARBA00022723"/>
    </source>
</evidence>
<feature type="domain" description="RING-type" evidence="8">
    <location>
        <begin position="286"/>
        <end position="326"/>
    </location>
</feature>
<feature type="compositionally biased region" description="Basic and acidic residues" evidence="7">
    <location>
        <begin position="1265"/>
        <end position="1286"/>
    </location>
</feature>
<dbReference type="Proteomes" id="UP000694891">
    <property type="component" value="Unplaced"/>
</dbReference>
<dbReference type="PROSITE" id="PS50158">
    <property type="entry name" value="ZF_CCHC"/>
    <property type="match status" value="1"/>
</dbReference>
<feature type="compositionally biased region" description="Low complexity" evidence="7">
    <location>
        <begin position="423"/>
        <end position="438"/>
    </location>
</feature>
<dbReference type="SMART" id="SM00184">
    <property type="entry name" value="RING"/>
    <property type="match status" value="1"/>
</dbReference>
<feature type="region of interest" description="Disordered" evidence="7">
    <location>
        <begin position="1580"/>
        <end position="1751"/>
    </location>
</feature>
<dbReference type="GO" id="GO:0006511">
    <property type="term" value="P:ubiquitin-dependent protein catabolic process"/>
    <property type="evidence" value="ECO:0007669"/>
    <property type="project" value="TreeGrafter"/>
</dbReference>
<feature type="compositionally biased region" description="Basic and acidic residues" evidence="7">
    <location>
        <begin position="1105"/>
        <end position="1115"/>
    </location>
</feature>
<gene>
    <name evidence="12" type="primary">LOC103362400</name>
</gene>
<accession>A0A9Y4N4X2</accession>
<dbReference type="Gene3D" id="4.10.60.10">
    <property type="entry name" value="Zinc finger, CCHC-type"/>
    <property type="match status" value="1"/>
</dbReference>
<dbReference type="GO" id="GO:0003676">
    <property type="term" value="F:nucleic acid binding"/>
    <property type="evidence" value="ECO:0007669"/>
    <property type="project" value="InterPro"/>
</dbReference>
<dbReference type="InterPro" id="IPR014891">
    <property type="entry name" value="DWNN_domain"/>
</dbReference>
<comment type="subcellular location">
    <subcellularLocation>
        <location evidence="1">Nucleus</location>
    </subcellularLocation>
</comment>
<dbReference type="SUPFAM" id="SSF57850">
    <property type="entry name" value="RING/U-box"/>
    <property type="match status" value="1"/>
</dbReference>
<feature type="compositionally biased region" description="Basic and acidic residues" evidence="7">
    <location>
        <begin position="926"/>
        <end position="945"/>
    </location>
</feature>
<feature type="compositionally biased region" description="Basic and acidic residues" evidence="7">
    <location>
        <begin position="1411"/>
        <end position="1441"/>
    </location>
</feature>
<feature type="compositionally biased region" description="Basic and acidic residues" evidence="7">
    <location>
        <begin position="980"/>
        <end position="1046"/>
    </location>
</feature>
<feature type="compositionally biased region" description="Polar residues" evidence="7">
    <location>
        <begin position="1455"/>
        <end position="1465"/>
    </location>
</feature>
<organism evidence="11 12">
    <name type="scientific">Stegastes partitus</name>
    <name type="common">bicolor damselfish</name>
    <dbReference type="NCBI Taxonomy" id="144197"/>
    <lineage>
        <taxon>Eukaryota</taxon>
        <taxon>Metazoa</taxon>
        <taxon>Chordata</taxon>
        <taxon>Craniata</taxon>
        <taxon>Vertebrata</taxon>
        <taxon>Euteleostomi</taxon>
        <taxon>Actinopterygii</taxon>
        <taxon>Neopterygii</taxon>
        <taxon>Teleostei</taxon>
        <taxon>Neoteleostei</taxon>
        <taxon>Acanthomorphata</taxon>
        <taxon>Ovalentaria</taxon>
        <taxon>Pomacentridae</taxon>
        <taxon>Stegastes</taxon>
    </lineage>
</organism>
<keyword evidence="2" id="KW-0479">Metal-binding</keyword>
<feature type="region of interest" description="Disordered" evidence="7">
    <location>
        <begin position="347"/>
        <end position="440"/>
    </location>
</feature>
<dbReference type="SMART" id="SM01180">
    <property type="entry name" value="DWNN"/>
    <property type="match status" value="1"/>
</dbReference>
<feature type="compositionally biased region" description="Pro residues" evidence="7">
    <location>
        <begin position="374"/>
        <end position="384"/>
    </location>
</feature>
<dbReference type="Gene3D" id="3.30.40.10">
    <property type="entry name" value="Zinc/RING finger domain, C3HC4 (zinc finger)"/>
    <property type="match status" value="1"/>
</dbReference>
<feature type="region of interest" description="Disordered" evidence="7">
    <location>
        <begin position="474"/>
        <end position="544"/>
    </location>
</feature>
<dbReference type="Gene3D" id="3.10.20.90">
    <property type="entry name" value="Phosphatidylinositol 3-kinase Catalytic Subunit, Chain A, domain 1"/>
    <property type="match status" value="1"/>
</dbReference>
<evidence type="ECO:0000259" key="10">
    <source>
        <dbReference type="PROSITE" id="PS51282"/>
    </source>
</evidence>
<dbReference type="SUPFAM" id="SSF57756">
    <property type="entry name" value="Retrovirus zinc finger-like domains"/>
    <property type="match status" value="1"/>
</dbReference>
<dbReference type="InterPro" id="IPR036875">
    <property type="entry name" value="Znf_CCHC_sf"/>
</dbReference>
<feature type="compositionally biased region" description="Polar residues" evidence="7">
    <location>
        <begin position="1289"/>
        <end position="1302"/>
    </location>
</feature>
<dbReference type="SMART" id="SM00343">
    <property type="entry name" value="ZnF_C2HC"/>
    <property type="match status" value="1"/>
</dbReference>
<dbReference type="GO" id="GO:0008270">
    <property type="term" value="F:zinc ion binding"/>
    <property type="evidence" value="ECO:0007669"/>
    <property type="project" value="UniProtKB-KW"/>
</dbReference>
<feature type="compositionally biased region" description="Basic and acidic residues" evidence="7">
    <location>
        <begin position="1633"/>
        <end position="1663"/>
    </location>
</feature>
<keyword evidence="4" id="KW-0862">Zinc</keyword>
<dbReference type="InterPro" id="IPR013083">
    <property type="entry name" value="Znf_RING/FYVE/PHD"/>
</dbReference>
<feature type="region of interest" description="Disordered" evidence="7">
    <location>
        <begin position="1178"/>
        <end position="1225"/>
    </location>
</feature>
<feature type="compositionally biased region" description="Low complexity" evidence="7">
    <location>
        <begin position="625"/>
        <end position="635"/>
    </location>
</feature>
<dbReference type="InterPro" id="IPR001841">
    <property type="entry name" value="Znf_RING"/>
</dbReference>
<feature type="compositionally biased region" description="Polar residues" evidence="7">
    <location>
        <begin position="406"/>
        <end position="421"/>
    </location>
</feature>
<feature type="region of interest" description="Disordered" evidence="7">
    <location>
        <begin position="1265"/>
        <end position="1351"/>
    </location>
</feature>
<feature type="domain" description="DWNN" evidence="10">
    <location>
        <begin position="4"/>
        <end position="76"/>
    </location>
</feature>
<evidence type="ECO:0000256" key="7">
    <source>
        <dbReference type="SAM" id="MobiDB-lite"/>
    </source>
</evidence>
<feature type="compositionally biased region" description="Basic and acidic residues" evidence="7">
    <location>
        <begin position="1054"/>
        <end position="1072"/>
    </location>
</feature>
<feature type="compositionally biased region" description="Polar residues" evidence="7">
    <location>
        <begin position="1501"/>
        <end position="1520"/>
    </location>
</feature>
<proteinExistence type="predicted"/>
<feature type="compositionally biased region" description="Polar residues" evidence="7">
    <location>
        <begin position="1330"/>
        <end position="1340"/>
    </location>
</feature>
<dbReference type="PANTHER" id="PTHR15439:SF0">
    <property type="entry name" value="CELL DIVISION CYCLE AND APOPTOSIS REGULATOR PROTEIN 1-RELATED"/>
    <property type="match status" value="1"/>
</dbReference>
<evidence type="ECO:0000259" key="9">
    <source>
        <dbReference type="PROSITE" id="PS50158"/>
    </source>
</evidence>
<dbReference type="Pfam" id="PF00098">
    <property type="entry name" value="zf-CCHC"/>
    <property type="match status" value="1"/>
</dbReference>
<feature type="region of interest" description="Disordered" evidence="7">
    <location>
        <begin position="1371"/>
        <end position="1563"/>
    </location>
</feature>
<evidence type="ECO:0000313" key="12">
    <source>
        <dbReference type="RefSeq" id="XP_008286962.1"/>
    </source>
</evidence>
<feature type="compositionally biased region" description="Basic and acidic residues" evidence="7">
    <location>
        <begin position="1378"/>
        <end position="1393"/>
    </location>
</feature>
<dbReference type="GO" id="GO:0005634">
    <property type="term" value="C:nucleus"/>
    <property type="evidence" value="ECO:0007669"/>
    <property type="project" value="UniProtKB-SubCell"/>
</dbReference>
<evidence type="ECO:0000259" key="8">
    <source>
        <dbReference type="PROSITE" id="PS50089"/>
    </source>
</evidence>
<evidence type="ECO:0000256" key="4">
    <source>
        <dbReference type="ARBA" id="ARBA00022833"/>
    </source>
</evidence>
<feature type="compositionally biased region" description="Basic and acidic residues" evidence="7">
    <location>
        <begin position="1081"/>
        <end position="1098"/>
    </location>
</feature>
<reference evidence="12" key="1">
    <citation type="submission" date="2025-08" db="UniProtKB">
        <authorList>
            <consortium name="RefSeq"/>
        </authorList>
    </citation>
    <scope>IDENTIFICATION</scope>
</reference>
<protein>
    <submittedName>
        <fullName evidence="12">E3 ubiquitin-protein ligase RBBP6 isoform X1</fullName>
    </submittedName>
</protein>
<evidence type="ECO:0000256" key="6">
    <source>
        <dbReference type="PROSITE-ProRule" id="PRU00047"/>
    </source>
</evidence>
<dbReference type="PANTHER" id="PTHR15439">
    <property type="entry name" value="RETINOBLASTOMA-BINDING PROTEIN 6"/>
    <property type="match status" value="1"/>
</dbReference>
<dbReference type="CDD" id="cd16620">
    <property type="entry name" value="vRING-HC-C4C4_RBBP6"/>
    <property type="match status" value="1"/>
</dbReference>
<feature type="compositionally biased region" description="Low complexity" evidence="7">
    <location>
        <begin position="641"/>
        <end position="652"/>
    </location>
</feature>
<feature type="compositionally biased region" description="Basic residues" evidence="7">
    <location>
        <begin position="653"/>
        <end position="678"/>
    </location>
</feature>
<evidence type="ECO:0000256" key="1">
    <source>
        <dbReference type="ARBA" id="ARBA00004123"/>
    </source>
</evidence>
<dbReference type="PROSITE" id="PS50089">
    <property type="entry name" value="ZF_RING_2"/>
    <property type="match status" value="1"/>
</dbReference>
<feature type="compositionally biased region" description="Low complexity" evidence="7">
    <location>
        <begin position="845"/>
        <end position="901"/>
    </location>
</feature>
<keyword evidence="3 6" id="KW-0863">Zinc-finger</keyword>